<dbReference type="GO" id="GO:0007165">
    <property type="term" value="P:signal transduction"/>
    <property type="evidence" value="ECO:0007669"/>
    <property type="project" value="UniProtKB-KW"/>
</dbReference>
<dbReference type="Pfam" id="PF02949">
    <property type="entry name" value="7tm_6"/>
    <property type="match status" value="1"/>
</dbReference>
<dbReference type="InterPro" id="IPR004117">
    <property type="entry name" value="7tm6_olfct_rcpt"/>
</dbReference>
<reference evidence="11" key="1">
    <citation type="submission" date="2022-01" db="EMBL/GenBank/DDBJ databases">
        <authorList>
            <person name="King R."/>
        </authorList>
    </citation>
    <scope>NUCLEOTIDE SEQUENCE</scope>
</reference>
<organism evidence="11 12">
    <name type="scientific">Nezara viridula</name>
    <name type="common">Southern green stink bug</name>
    <name type="synonym">Cimex viridulus</name>
    <dbReference type="NCBI Taxonomy" id="85310"/>
    <lineage>
        <taxon>Eukaryota</taxon>
        <taxon>Metazoa</taxon>
        <taxon>Ecdysozoa</taxon>
        <taxon>Arthropoda</taxon>
        <taxon>Hexapoda</taxon>
        <taxon>Insecta</taxon>
        <taxon>Pterygota</taxon>
        <taxon>Neoptera</taxon>
        <taxon>Paraneoptera</taxon>
        <taxon>Hemiptera</taxon>
        <taxon>Heteroptera</taxon>
        <taxon>Panheteroptera</taxon>
        <taxon>Pentatomomorpha</taxon>
        <taxon>Pentatomoidea</taxon>
        <taxon>Pentatomidae</taxon>
        <taxon>Pentatominae</taxon>
        <taxon>Nezara</taxon>
    </lineage>
</organism>
<feature type="transmembrane region" description="Helical" evidence="10">
    <location>
        <begin position="61"/>
        <end position="82"/>
    </location>
</feature>
<dbReference type="PANTHER" id="PTHR21137:SF35">
    <property type="entry name" value="ODORANT RECEPTOR 19A-RELATED"/>
    <property type="match status" value="1"/>
</dbReference>
<feature type="transmembrane region" description="Helical" evidence="10">
    <location>
        <begin position="88"/>
        <end position="108"/>
    </location>
</feature>
<dbReference type="OrthoDB" id="6617147at2759"/>
<keyword evidence="8" id="KW-0675">Receptor</keyword>
<keyword evidence="12" id="KW-1185">Reference proteome</keyword>
<evidence type="ECO:0000256" key="8">
    <source>
        <dbReference type="ARBA" id="ARBA00023170"/>
    </source>
</evidence>
<evidence type="ECO:0000256" key="9">
    <source>
        <dbReference type="ARBA" id="ARBA00023224"/>
    </source>
</evidence>
<comment type="subcellular location">
    <subcellularLocation>
        <location evidence="1">Cell membrane</location>
        <topology evidence="1">Multi-pass membrane protein</topology>
    </subcellularLocation>
</comment>
<keyword evidence="5" id="KW-0552">Olfaction</keyword>
<evidence type="ECO:0000256" key="6">
    <source>
        <dbReference type="ARBA" id="ARBA00022989"/>
    </source>
</evidence>
<name>A0A9P0MTA6_NEZVI</name>
<keyword evidence="2" id="KW-1003">Cell membrane</keyword>
<dbReference type="GO" id="GO:0005549">
    <property type="term" value="F:odorant binding"/>
    <property type="evidence" value="ECO:0007669"/>
    <property type="project" value="InterPro"/>
</dbReference>
<evidence type="ECO:0000256" key="10">
    <source>
        <dbReference type="SAM" id="Phobius"/>
    </source>
</evidence>
<evidence type="ECO:0008006" key="13">
    <source>
        <dbReference type="Google" id="ProtNLM"/>
    </source>
</evidence>
<accession>A0A9P0MTA6</accession>
<protein>
    <recommendedName>
        <fullName evidence="13">Odorant receptor</fullName>
    </recommendedName>
</protein>
<evidence type="ECO:0000313" key="12">
    <source>
        <dbReference type="Proteomes" id="UP001152798"/>
    </source>
</evidence>
<evidence type="ECO:0000256" key="5">
    <source>
        <dbReference type="ARBA" id="ARBA00022725"/>
    </source>
</evidence>
<dbReference type="Proteomes" id="UP001152798">
    <property type="component" value="Chromosome 5"/>
</dbReference>
<keyword evidence="4 10" id="KW-0812">Transmembrane</keyword>
<keyword evidence="7 10" id="KW-0472">Membrane</keyword>
<evidence type="ECO:0000256" key="1">
    <source>
        <dbReference type="ARBA" id="ARBA00004651"/>
    </source>
</evidence>
<gene>
    <name evidence="11" type="ORF">NEZAVI_LOCUS10738</name>
</gene>
<evidence type="ECO:0000256" key="2">
    <source>
        <dbReference type="ARBA" id="ARBA00022475"/>
    </source>
</evidence>
<dbReference type="EMBL" id="OV725081">
    <property type="protein sequence ID" value="CAH1401787.1"/>
    <property type="molecule type" value="Genomic_DNA"/>
</dbReference>
<proteinExistence type="predicted"/>
<evidence type="ECO:0000256" key="4">
    <source>
        <dbReference type="ARBA" id="ARBA00022692"/>
    </source>
</evidence>
<dbReference type="GO" id="GO:0005886">
    <property type="term" value="C:plasma membrane"/>
    <property type="evidence" value="ECO:0007669"/>
    <property type="project" value="UniProtKB-SubCell"/>
</dbReference>
<dbReference type="GO" id="GO:0004984">
    <property type="term" value="F:olfactory receptor activity"/>
    <property type="evidence" value="ECO:0007669"/>
    <property type="project" value="InterPro"/>
</dbReference>
<keyword evidence="3" id="KW-0716">Sensory transduction</keyword>
<dbReference type="PANTHER" id="PTHR21137">
    <property type="entry name" value="ODORANT RECEPTOR"/>
    <property type="match status" value="1"/>
</dbReference>
<evidence type="ECO:0000256" key="3">
    <source>
        <dbReference type="ARBA" id="ARBA00022606"/>
    </source>
</evidence>
<evidence type="ECO:0000313" key="11">
    <source>
        <dbReference type="EMBL" id="CAH1401787.1"/>
    </source>
</evidence>
<keyword evidence="9" id="KW-0807">Transducer</keyword>
<sequence length="184" mass="20255">MGFQDAIGDSDVIDGLSIRFLKLIGLWNAINSYRTTGKRASVPKIHLIGYTDELRSVYNPMVTTTLGLGIIVLIFAAVLISLGSDPSVLFQIAQVFSFVFIEVSLFCLGSSLIETASSELDFAIYSSEWYKADVEFRKAAQMLMVRTRRNANLTALGMYSVNLETLEAILQFTYSATALTLGNI</sequence>
<keyword evidence="6 10" id="KW-1133">Transmembrane helix</keyword>
<dbReference type="AlphaFoldDB" id="A0A9P0MTA6"/>
<evidence type="ECO:0000256" key="7">
    <source>
        <dbReference type="ARBA" id="ARBA00023136"/>
    </source>
</evidence>